<keyword evidence="3" id="KW-1185">Reference proteome</keyword>
<dbReference type="EMBL" id="MCGR01000030">
    <property type="protein sequence ID" value="ORY78013.1"/>
    <property type="molecule type" value="Genomic_DNA"/>
</dbReference>
<sequence>MTQNARLHAVIAQLQTSLDEERALAVDEDAELVALLSAKLAARSSRRAETFDRTYAAASGAVDEVARSRQAQVEMRSEQFGEMEERNEWLAEAMKGRLGEVEQRGEEGKTALAGSLEGVRNEVEVYQTAVRTIGKEQIEVVRRNGAELESGGATCEFLAASPRYRPLTSLPSQSAATLPLPSRCSPSKLTTSLPRHVKASSRASTSSATCSPTSTALRASFAASSIPTRSPQRPSSRPPPPISQPSAPTLSPTSPPTSVTTYQQAKHLASGLTRKTRYSPSTSISMESGAASWIVFEQRRCREVWKSRWWRYRLRWSWR</sequence>
<dbReference type="AlphaFoldDB" id="A0A1Y2F2E3"/>
<proteinExistence type="predicted"/>
<dbReference type="InParanoid" id="A0A1Y2F2E3"/>
<protein>
    <submittedName>
        <fullName evidence="2">Uncharacterized protein</fullName>
    </submittedName>
</protein>
<reference evidence="2 3" key="1">
    <citation type="submission" date="2016-07" db="EMBL/GenBank/DDBJ databases">
        <title>Pervasive Adenine N6-methylation of Active Genes in Fungi.</title>
        <authorList>
            <consortium name="DOE Joint Genome Institute"/>
            <person name="Mondo S.J."/>
            <person name="Dannebaum R.O."/>
            <person name="Kuo R.C."/>
            <person name="Labutti K."/>
            <person name="Haridas S."/>
            <person name="Kuo A."/>
            <person name="Salamov A."/>
            <person name="Ahrendt S.R."/>
            <person name="Lipzen A."/>
            <person name="Sullivan W."/>
            <person name="Andreopoulos W.B."/>
            <person name="Clum A."/>
            <person name="Lindquist E."/>
            <person name="Daum C."/>
            <person name="Ramamoorthy G.K."/>
            <person name="Gryganskyi A."/>
            <person name="Culley D."/>
            <person name="Magnuson J.K."/>
            <person name="James T.Y."/>
            <person name="O'Malley M.A."/>
            <person name="Stajich J.E."/>
            <person name="Spatafora J.W."/>
            <person name="Visel A."/>
            <person name="Grigoriev I.V."/>
        </authorList>
    </citation>
    <scope>NUCLEOTIDE SEQUENCE [LARGE SCALE GENOMIC DNA]</scope>
    <source>
        <strain evidence="2 3">62-1032</strain>
    </source>
</reference>
<evidence type="ECO:0000313" key="3">
    <source>
        <dbReference type="Proteomes" id="UP000193467"/>
    </source>
</evidence>
<feature type="compositionally biased region" description="Low complexity" evidence="1">
    <location>
        <begin position="244"/>
        <end position="259"/>
    </location>
</feature>
<feature type="compositionally biased region" description="Low complexity" evidence="1">
    <location>
        <begin position="224"/>
        <end position="235"/>
    </location>
</feature>
<dbReference type="Proteomes" id="UP000193467">
    <property type="component" value="Unassembled WGS sequence"/>
</dbReference>
<feature type="compositionally biased region" description="Low complexity" evidence="1">
    <location>
        <begin position="200"/>
        <end position="216"/>
    </location>
</feature>
<evidence type="ECO:0000256" key="1">
    <source>
        <dbReference type="SAM" id="MobiDB-lite"/>
    </source>
</evidence>
<evidence type="ECO:0000313" key="2">
    <source>
        <dbReference type="EMBL" id="ORY78013.1"/>
    </source>
</evidence>
<feature type="region of interest" description="Disordered" evidence="1">
    <location>
        <begin position="172"/>
        <end position="259"/>
    </location>
</feature>
<feature type="compositionally biased region" description="Polar residues" evidence="1">
    <location>
        <begin position="184"/>
        <end position="193"/>
    </location>
</feature>
<comment type="caution">
    <text evidence="2">The sequence shown here is derived from an EMBL/GenBank/DDBJ whole genome shotgun (WGS) entry which is preliminary data.</text>
</comment>
<organism evidence="2 3">
    <name type="scientific">Leucosporidium creatinivorum</name>
    <dbReference type="NCBI Taxonomy" id="106004"/>
    <lineage>
        <taxon>Eukaryota</taxon>
        <taxon>Fungi</taxon>
        <taxon>Dikarya</taxon>
        <taxon>Basidiomycota</taxon>
        <taxon>Pucciniomycotina</taxon>
        <taxon>Microbotryomycetes</taxon>
        <taxon>Leucosporidiales</taxon>
        <taxon>Leucosporidium</taxon>
    </lineage>
</organism>
<name>A0A1Y2F2E3_9BASI</name>
<gene>
    <name evidence="2" type="ORF">BCR35DRAFT_110890</name>
</gene>
<accession>A0A1Y2F2E3</accession>